<sequence length="95" mass="11225">MIPNNVQRCLDHADHLSFKNFIETFDCLDRHRAQQRFINILSKYFNTNSERDRTINANYKTWINPADYLRFWGKKKDATTKVGAQLQKSHSSTTC</sequence>
<comment type="caution">
    <text evidence="1">The sequence shown here is derived from an EMBL/GenBank/DDBJ whole genome shotgun (WGS) entry which is preliminary data.</text>
</comment>
<evidence type="ECO:0000313" key="1">
    <source>
        <dbReference type="EMBL" id="KAG1523480.1"/>
    </source>
</evidence>
<dbReference type="EMBL" id="JAANIT010011341">
    <property type="protein sequence ID" value="KAG1523480.1"/>
    <property type="molecule type" value="Genomic_DNA"/>
</dbReference>
<proteinExistence type="predicted"/>
<reference evidence="1" key="1">
    <citation type="journal article" date="2020" name="Microb. Genom.">
        <title>Genetic diversity of clinical and environmental Mucorales isolates obtained from an investigation of mucormycosis cases among solid organ transplant recipients.</title>
        <authorList>
            <person name="Nguyen M.H."/>
            <person name="Kaul D."/>
            <person name="Muto C."/>
            <person name="Cheng S.J."/>
            <person name="Richter R.A."/>
            <person name="Bruno V.M."/>
            <person name="Liu G."/>
            <person name="Beyhan S."/>
            <person name="Sundermann A.J."/>
            <person name="Mounaud S."/>
            <person name="Pasculle A.W."/>
            <person name="Nierman W.C."/>
            <person name="Driscoll E."/>
            <person name="Cumbie R."/>
            <person name="Clancy C.J."/>
            <person name="Dupont C.L."/>
        </authorList>
    </citation>
    <scope>NUCLEOTIDE SEQUENCE</scope>
    <source>
        <strain evidence="1">GL16</strain>
    </source>
</reference>
<name>A0A9P7BYW8_RHIOR</name>
<evidence type="ECO:0000313" key="2">
    <source>
        <dbReference type="Proteomes" id="UP000717996"/>
    </source>
</evidence>
<gene>
    <name evidence="1" type="ORF">G6F51_014513</name>
</gene>
<organism evidence="1 2">
    <name type="scientific">Rhizopus oryzae</name>
    <name type="common">Mucormycosis agent</name>
    <name type="synonym">Rhizopus arrhizus var. delemar</name>
    <dbReference type="NCBI Taxonomy" id="64495"/>
    <lineage>
        <taxon>Eukaryota</taxon>
        <taxon>Fungi</taxon>
        <taxon>Fungi incertae sedis</taxon>
        <taxon>Mucoromycota</taxon>
        <taxon>Mucoromycotina</taxon>
        <taxon>Mucoromycetes</taxon>
        <taxon>Mucorales</taxon>
        <taxon>Mucorineae</taxon>
        <taxon>Rhizopodaceae</taxon>
        <taxon>Rhizopus</taxon>
    </lineage>
</organism>
<dbReference type="AlphaFoldDB" id="A0A9P7BYW8"/>
<accession>A0A9P7BYW8</accession>
<protein>
    <submittedName>
        <fullName evidence="1">Uncharacterized protein</fullName>
    </submittedName>
</protein>
<dbReference type="Proteomes" id="UP000717996">
    <property type="component" value="Unassembled WGS sequence"/>
</dbReference>